<dbReference type="EMBL" id="CAJNOI010000040">
    <property type="protein sequence ID" value="CAF0913868.1"/>
    <property type="molecule type" value="Genomic_DNA"/>
</dbReference>
<dbReference type="OrthoDB" id="9988652at2759"/>
<keyword evidence="1" id="KW-0472">Membrane</keyword>
<comment type="caution">
    <text evidence="2">The sequence shown here is derived from an EMBL/GenBank/DDBJ whole genome shotgun (WGS) entry which is preliminary data.</text>
</comment>
<proteinExistence type="predicted"/>
<evidence type="ECO:0000313" key="3">
    <source>
        <dbReference type="EMBL" id="CAF1056072.1"/>
    </source>
</evidence>
<protein>
    <submittedName>
        <fullName evidence="2">Uncharacterized protein</fullName>
    </submittedName>
</protein>
<feature type="transmembrane region" description="Helical" evidence="1">
    <location>
        <begin position="142"/>
        <end position="165"/>
    </location>
</feature>
<dbReference type="AlphaFoldDB" id="A0A814AGF6"/>
<feature type="transmembrane region" description="Helical" evidence="1">
    <location>
        <begin position="171"/>
        <end position="194"/>
    </location>
</feature>
<gene>
    <name evidence="2" type="ORF">BJG266_LOCUS11153</name>
    <name evidence="3" type="ORF">QVE165_LOCUS17889</name>
    <name evidence="4" type="ORF">QVE165_LOCUS21740</name>
</gene>
<evidence type="ECO:0000313" key="2">
    <source>
        <dbReference type="EMBL" id="CAF0913868.1"/>
    </source>
</evidence>
<accession>A0A814AGF6</accession>
<evidence type="ECO:0000256" key="1">
    <source>
        <dbReference type="SAM" id="Phobius"/>
    </source>
</evidence>
<dbReference type="EMBL" id="CAJNOM010000141">
    <property type="protein sequence ID" value="CAF1127397.1"/>
    <property type="molecule type" value="Genomic_DNA"/>
</dbReference>
<dbReference type="Proteomes" id="UP000663832">
    <property type="component" value="Unassembled WGS sequence"/>
</dbReference>
<evidence type="ECO:0000313" key="4">
    <source>
        <dbReference type="EMBL" id="CAF1127397.1"/>
    </source>
</evidence>
<organism evidence="2 6">
    <name type="scientific">Adineta steineri</name>
    <dbReference type="NCBI Taxonomy" id="433720"/>
    <lineage>
        <taxon>Eukaryota</taxon>
        <taxon>Metazoa</taxon>
        <taxon>Spiralia</taxon>
        <taxon>Gnathifera</taxon>
        <taxon>Rotifera</taxon>
        <taxon>Eurotatoria</taxon>
        <taxon>Bdelloidea</taxon>
        <taxon>Adinetida</taxon>
        <taxon>Adinetidae</taxon>
        <taxon>Adineta</taxon>
    </lineage>
</organism>
<evidence type="ECO:0000313" key="5">
    <source>
        <dbReference type="Proteomes" id="UP000663832"/>
    </source>
</evidence>
<dbReference type="Proteomes" id="UP000663877">
    <property type="component" value="Unassembled WGS sequence"/>
</dbReference>
<reference evidence="2" key="1">
    <citation type="submission" date="2021-02" db="EMBL/GenBank/DDBJ databases">
        <authorList>
            <person name="Nowell W R."/>
        </authorList>
    </citation>
    <scope>NUCLEOTIDE SEQUENCE</scope>
</reference>
<name>A0A814AGF6_9BILA</name>
<evidence type="ECO:0000313" key="6">
    <source>
        <dbReference type="Proteomes" id="UP000663877"/>
    </source>
</evidence>
<sequence>MTSPLFTHEQWQAIHDLFETRFDRPGSSSNFSRSINVASIAIDKFDRYFETLSPQLIGSEKDALFSIKNDFTDVRHSTYQAAGSMEIRYKKFKLQPTTSLIEHLNTKVDELTFKNLIEQSQLLQAKLTKFHSTYFWCEMNKWGIILSIIGSALIIFGRVVAVLIPETSWSTFIYTISVLILLSGLTALGLTKFLEYRRDPTSTMLYLEEIHKQIDKLRFQFDDLRAMIADDTPHEVMQRELDVVLESIKELKLLCFP</sequence>
<dbReference type="EMBL" id="CAJNOM010000104">
    <property type="protein sequence ID" value="CAF1056072.1"/>
    <property type="molecule type" value="Genomic_DNA"/>
</dbReference>
<keyword evidence="5" id="KW-1185">Reference proteome</keyword>
<keyword evidence="1" id="KW-0812">Transmembrane</keyword>
<keyword evidence="1" id="KW-1133">Transmembrane helix</keyword>